<dbReference type="Gene3D" id="1.20.120.1760">
    <property type="match status" value="1"/>
</dbReference>
<accession>A0A2W4L252</accession>
<evidence type="ECO:0000256" key="3">
    <source>
        <dbReference type="SAM" id="Phobius"/>
    </source>
</evidence>
<evidence type="ECO:0000256" key="2">
    <source>
        <dbReference type="RuleBase" id="RU003750"/>
    </source>
</evidence>
<keyword evidence="3" id="KW-0812">Transmembrane</keyword>
<sequence>MTTTTPRPRVGPLVWPLAGVAAQLAELGLLAVSSGLTVAGWLIGGGYGLVTAALLIGALRRSQRRTVGPADVVTLLRSTLVGSVAALAADSLAGAPDRYVLITSTAVVALALDAVDGVVARSTNTASPLGARFDMEVDASLLAVLSIYLVPSAGLWVVAIGGMRYAFVVAGWLLPWLRGPLKPTRLGKTVAAMQGIVLIAACSRVFPAWATTTMVAAALALLVFSFGRDIVRLWRARPPG</sequence>
<dbReference type="Pfam" id="PF01066">
    <property type="entry name" value="CDP-OH_P_transf"/>
    <property type="match status" value="1"/>
</dbReference>
<dbReference type="EMBL" id="QGUI01000520">
    <property type="protein sequence ID" value="PZM95009.1"/>
    <property type="molecule type" value="Genomic_DNA"/>
</dbReference>
<protein>
    <submittedName>
        <fullName evidence="4 5">CDP-alcohol phosphatidyltransferase</fullName>
    </submittedName>
</protein>
<comment type="caution">
    <text evidence="5">The sequence shown here is derived from an EMBL/GenBank/DDBJ whole genome shotgun (WGS) entry which is preliminary data.</text>
</comment>
<reference evidence="4 6" key="3">
    <citation type="journal article" date="2021" name="BMC Genomics">
        <title>Genome-resolved metagenome and metatranscriptome analyses of thermophilic composting reveal key bacterial players and their metabolic interactions.</title>
        <authorList>
            <person name="Braga L.P.P."/>
            <person name="Pereira R.V."/>
            <person name="Martins L.F."/>
            <person name="Moura L.M.S."/>
            <person name="Sanchez F.B."/>
            <person name="Patane J.S.L."/>
            <person name="da Silva A.M."/>
            <person name="Setubal J.C."/>
        </authorList>
    </citation>
    <scope>NUCLEOTIDE SEQUENCE [LARGE SCALE GENOMIC DNA]</scope>
    <source>
        <strain evidence="4">ZC4RG45</strain>
    </source>
</reference>
<evidence type="ECO:0000313" key="4">
    <source>
        <dbReference type="EMBL" id="MFO7191943.1"/>
    </source>
</evidence>
<dbReference type="InterPro" id="IPR043130">
    <property type="entry name" value="CDP-OH_PTrfase_TM_dom"/>
</dbReference>
<reference evidence="5" key="2">
    <citation type="submission" date="2018-05" db="EMBL/GenBank/DDBJ databases">
        <authorList>
            <person name="Lanie J.A."/>
            <person name="Ng W.-L."/>
            <person name="Kazmierczak K.M."/>
            <person name="Andrzejewski T.M."/>
            <person name="Davidsen T.M."/>
            <person name="Wayne K.J."/>
            <person name="Tettelin H."/>
            <person name="Glass J.I."/>
            <person name="Rusch D."/>
            <person name="Podicherti R."/>
            <person name="Tsui H.-C.T."/>
            <person name="Winkler M.E."/>
        </authorList>
    </citation>
    <scope>NUCLEOTIDE SEQUENCE</scope>
    <source>
        <strain evidence="5">ZC4RG45</strain>
    </source>
</reference>
<dbReference type="InterPro" id="IPR048254">
    <property type="entry name" value="CDP_ALCOHOL_P_TRANSF_CS"/>
</dbReference>
<dbReference type="InterPro" id="IPR000462">
    <property type="entry name" value="CDP-OH_P_trans"/>
</dbReference>
<evidence type="ECO:0000313" key="5">
    <source>
        <dbReference type="EMBL" id="PZM95009.1"/>
    </source>
</evidence>
<reference evidence="4" key="1">
    <citation type="submission" date="2018-05" db="EMBL/GenBank/DDBJ databases">
        <authorList>
            <person name="Moura L."/>
            <person name="Setubal J.C."/>
        </authorList>
    </citation>
    <scope>NUCLEOTIDE SEQUENCE</scope>
    <source>
        <strain evidence="4">ZC4RG45</strain>
    </source>
</reference>
<comment type="similarity">
    <text evidence="2">Belongs to the CDP-alcohol phosphatidyltransferase class-I family.</text>
</comment>
<dbReference type="EMBL" id="QGUI02000061">
    <property type="protein sequence ID" value="MFO7191943.1"/>
    <property type="molecule type" value="Genomic_DNA"/>
</dbReference>
<evidence type="ECO:0000313" key="6">
    <source>
        <dbReference type="Proteomes" id="UP000249324"/>
    </source>
</evidence>
<organism evidence="5">
    <name type="scientific">Thermocrispum agreste</name>
    <dbReference type="NCBI Taxonomy" id="37925"/>
    <lineage>
        <taxon>Bacteria</taxon>
        <taxon>Bacillati</taxon>
        <taxon>Actinomycetota</taxon>
        <taxon>Actinomycetes</taxon>
        <taxon>Pseudonocardiales</taxon>
        <taxon>Pseudonocardiaceae</taxon>
        <taxon>Thermocrispum</taxon>
    </lineage>
</organism>
<feature type="transmembrane region" description="Helical" evidence="3">
    <location>
        <begin position="212"/>
        <end position="231"/>
    </location>
</feature>
<name>A0A2W4L252_9PSEU</name>
<reference evidence="4" key="4">
    <citation type="submission" date="2023-08" db="EMBL/GenBank/DDBJ databases">
        <authorList>
            <person name="Guima S.E.S."/>
            <person name="Martins L.F."/>
            <person name="Silva A.M."/>
            <person name="Setubal J.C."/>
        </authorList>
    </citation>
    <scope>NUCLEOTIDE SEQUENCE</scope>
    <source>
        <strain evidence="4">ZC4RG45</strain>
    </source>
</reference>
<dbReference type="GO" id="GO:0016780">
    <property type="term" value="F:phosphotransferase activity, for other substituted phosphate groups"/>
    <property type="evidence" value="ECO:0007669"/>
    <property type="project" value="InterPro"/>
</dbReference>
<feature type="transmembrane region" description="Helical" evidence="3">
    <location>
        <begin position="12"/>
        <end position="32"/>
    </location>
</feature>
<keyword evidence="3" id="KW-1133">Transmembrane helix</keyword>
<dbReference type="Proteomes" id="UP000249324">
    <property type="component" value="Unassembled WGS sequence"/>
</dbReference>
<gene>
    <name evidence="4" type="ORF">DIU77_006835</name>
    <name evidence="5" type="ORF">DIU77_13080</name>
</gene>
<keyword evidence="3" id="KW-0472">Membrane</keyword>
<proteinExistence type="inferred from homology"/>
<evidence type="ECO:0000256" key="1">
    <source>
        <dbReference type="ARBA" id="ARBA00022679"/>
    </source>
</evidence>
<feature type="transmembrane region" description="Helical" evidence="3">
    <location>
        <begin position="38"/>
        <end position="60"/>
    </location>
</feature>
<dbReference type="GO" id="GO:0016020">
    <property type="term" value="C:membrane"/>
    <property type="evidence" value="ECO:0007669"/>
    <property type="project" value="InterPro"/>
</dbReference>
<dbReference type="GO" id="GO:0008654">
    <property type="term" value="P:phospholipid biosynthetic process"/>
    <property type="evidence" value="ECO:0007669"/>
    <property type="project" value="InterPro"/>
</dbReference>
<dbReference type="AlphaFoldDB" id="A0A2W4L252"/>
<keyword evidence="1 2" id="KW-0808">Transferase</keyword>
<dbReference type="PROSITE" id="PS00379">
    <property type="entry name" value="CDP_ALCOHOL_P_TRANSF"/>
    <property type="match status" value="1"/>
</dbReference>